<name>A0A0A9CXZ5_ARUDO</name>
<proteinExistence type="predicted"/>
<dbReference type="EMBL" id="GBRH01221533">
    <property type="protein sequence ID" value="JAD76362.1"/>
    <property type="molecule type" value="Transcribed_RNA"/>
</dbReference>
<sequence>MSEDSGNRSNNSDDSITSDNLEALMWEEINDPMVAQVEGKMQARIEAKLQAQASGTSNLRRGSSQRYINRDHEAAHAKLVTNYFFSNPLYTDYQFRIMFRMRKHLFLQIVETLGNLSQYFQLRSDAFGKAGLSSLQKCMVALQMLAYDLPAHFMDDQVCSRCEIHIWPAIS</sequence>
<reference evidence="1" key="1">
    <citation type="submission" date="2014-09" db="EMBL/GenBank/DDBJ databases">
        <authorList>
            <person name="Magalhaes I.L.F."/>
            <person name="Oliveira U."/>
            <person name="Santos F.R."/>
            <person name="Vidigal T.H.D.A."/>
            <person name="Brescovit A.D."/>
            <person name="Santos A.J."/>
        </authorList>
    </citation>
    <scope>NUCLEOTIDE SEQUENCE</scope>
    <source>
        <tissue evidence="1">Shoot tissue taken approximately 20 cm above the soil surface</tissue>
    </source>
</reference>
<evidence type="ECO:0000313" key="1">
    <source>
        <dbReference type="EMBL" id="JAD76362.1"/>
    </source>
</evidence>
<dbReference type="PANTHER" id="PTHR47150">
    <property type="entry name" value="OS12G0169200 PROTEIN"/>
    <property type="match status" value="1"/>
</dbReference>
<dbReference type="PANTHER" id="PTHR47150:SF7">
    <property type="entry name" value="NUCLEASE"/>
    <property type="match status" value="1"/>
</dbReference>
<accession>A0A0A9CXZ5</accession>
<dbReference type="AlphaFoldDB" id="A0A0A9CXZ5"/>
<reference evidence="1" key="2">
    <citation type="journal article" date="2015" name="Data Brief">
        <title>Shoot transcriptome of the giant reed, Arundo donax.</title>
        <authorList>
            <person name="Barrero R.A."/>
            <person name="Guerrero F.D."/>
            <person name="Moolhuijzen P."/>
            <person name="Goolsby J.A."/>
            <person name="Tidwell J."/>
            <person name="Bellgard S.E."/>
            <person name="Bellgard M.I."/>
        </authorList>
    </citation>
    <scope>NUCLEOTIDE SEQUENCE</scope>
    <source>
        <tissue evidence="1">Shoot tissue taken approximately 20 cm above the soil surface</tissue>
    </source>
</reference>
<protein>
    <submittedName>
        <fullName evidence="1">Uncharacterized protein</fullName>
    </submittedName>
</protein>
<organism evidence="1">
    <name type="scientific">Arundo donax</name>
    <name type="common">Giant reed</name>
    <name type="synonym">Donax arundinaceus</name>
    <dbReference type="NCBI Taxonomy" id="35708"/>
    <lineage>
        <taxon>Eukaryota</taxon>
        <taxon>Viridiplantae</taxon>
        <taxon>Streptophyta</taxon>
        <taxon>Embryophyta</taxon>
        <taxon>Tracheophyta</taxon>
        <taxon>Spermatophyta</taxon>
        <taxon>Magnoliopsida</taxon>
        <taxon>Liliopsida</taxon>
        <taxon>Poales</taxon>
        <taxon>Poaceae</taxon>
        <taxon>PACMAD clade</taxon>
        <taxon>Arundinoideae</taxon>
        <taxon>Arundineae</taxon>
        <taxon>Arundo</taxon>
    </lineage>
</organism>